<comment type="caution">
    <text evidence="3">The sequence shown here is derived from an EMBL/GenBank/DDBJ whole genome shotgun (WGS) entry which is preliminary data.</text>
</comment>
<evidence type="ECO:0000256" key="2">
    <source>
        <dbReference type="ARBA" id="ARBA00022840"/>
    </source>
</evidence>
<reference evidence="3 4" key="1">
    <citation type="submission" date="2021-04" db="EMBL/GenBank/DDBJ databases">
        <authorList>
            <person name="Ivanova A."/>
        </authorList>
    </citation>
    <scope>NUCLEOTIDE SEQUENCE [LARGE SCALE GENOMIC DNA]</scope>
    <source>
        <strain evidence="3 4">G18</strain>
    </source>
</reference>
<dbReference type="InterPro" id="IPR027417">
    <property type="entry name" value="P-loop_NTPase"/>
</dbReference>
<dbReference type="InterPro" id="IPR033756">
    <property type="entry name" value="YlxH/NBP35"/>
</dbReference>
<dbReference type="PANTHER" id="PTHR13696:SF52">
    <property type="entry name" value="PARA FAMILY PROTEIN CT_582"/>
    <property type="match status" value="1"/>
</dbReference>
<dbReference type="Pfam" id="PF10609">
    <property type="entry name" value="ParA"/>
    <property type="match status" value="1"/>
</dbReference>
<dbReference type="Proteomes" id="UP000676565">
    <property type="component" value="Unassembled WGS sequence"/>
</dbReference>
<dbReference type="PANTHER" id="PTHR13696">
    <property type="entry name" value="P-LOOP CONTAINING NUCLEOSIDE TRIPHOSPHATE HYDROLASE"/>
    <property type="match status" value="1"/>
</dbReference>
<dbReference type="SUPFAM" id="SSF52540">
    <property type="entry name" value="P-loop containing nucleoside triphosphate hydrolases"/>
    <property type="match status" value="1"/>
</dbReference>
<dbReference type="Gene3D" id="3.40.50.300">
    <property type="entry name" value="P-loop containing nucleotide triphosphate hydrolases"/>
    <property type="match status" value="1"/>
</dbReference>
<accession>A0ABS5BZZ4</accession>
<dbReference type="RefSeq" id="WP_210659907.1">
    <property type="nucleotide sequence ID" value="NZ_JAGKQQ010000001.1"/>
</dbReference>
<dbReference type="InterPro" id="IPR050678">
    <property type="entry name" value="DNA_Partitioning_ATPase"/>
</dbReference>
<organism evidence="3 4">
    <name type="scientific">Gemmata palustris</name>
    <dbReference type="NCBI Taxonomy" id="2822762"/>
    <lineage>
        <taxon>Bacteria</taxon>
        <taxon>Pseudomonadati</taxon>
        <taxon>Planctomycetota</taxon>
        <taxon>Planctomycetia</taxon>
        <taxon>Gemmatales</taxon>
        <taxon>Gemmataceae</taxon>
        <taxon>Gemmata</taxon>
    </lineage>
</organism>
<dbReference type="EMBL" id="JAGKQQ010000001">
    <property type="protein sequence ID" value="MBP3959291.1"/>
    <property type="molecule type" value="Genomic_DNA"/>
</dbReference>
<proteinExistence type="predicted"/>
<evidence type="ECO:0000313" key="4">
    <source>
        <dbReference type="Proteomes" id="UP000676565"/>
    </source>
</evidence>
<name>A0ABS5BZZ4_9BACT</name>
<evidence type="ECO:0000313" key="3">
    <source>
        <dbReference type="EMBL" id="MBP3959291.1"/>
    </source>
</evidence>
<evidence type="ECO:0000256" key="1">
    <source>
        <dbReference type="ARBA" id="ARBA00022741"/>
    </source>
</evidence>
<protein>
    <submittedName>
        <fullName evidence="3">MinD/ParA family protein</fullName>
    </submittedName>
</protein>
<sequence>MRQIVSIHSYRGGTGKSNLTANLATAVALTGKRVGVVDTDIQSPGIHVLFNLDDKQITRAVNDYLYDQCAIQDAAYHVSPPEVTRAGGHLYLVPASMKSADIARVLKEGYDVEKLNAGFDQLLEALDLDFLFIDTHPGMNEETLLSIAISDCLVLLLRPDRQDYLGTAITIEVARKLGVPNLLLAVNKVLASMDQAALRKDVERSFAAEIGAVLLLSEDMLRLGSTGIFSLKFPDHQFTRAVAELATKLVRN</sequence>
<keyword evidence="2" id="KW-0067">ATP-binding</keyword>
<keyword evidence="4" id="KW-1185">Reference proteome</keyword>
<gene>
    <name evidence="3" type="ORF">J8F10_28945</name>
</gene>
<keyword evidence="1" id="KW-0547">Nucleotide-binding</keyword>